<dbReference type="OrthoDB" id="7554978at2759"/>
<feature type="compositionally biased region" description="Gly residues" evidence="1">
    <location>
        <begin position="150"/>
        <end position="161"/>
    </location>
</feature>
<protein>
    <submittedName>
        <fullName evidence="2">Uncharacterized protein</fullName>
    </submittedName>
</protein>
<reference evidence="2" key="1">
    <citation type="submission" date="2011-02" db="EMBL/GenBank/DDBJ databases">
        <title>The genome of the leaf-cutting ant Acromyrmex echinatior suggests key adaptations to social evolution and fungus farming.</title>
        <authorList>
            <person name="Nygaard S."/>
            <person name="Zhang G."/>
        </authorList>
    </citation>
    <scope>NUCLEOTIDE SEQUENCE</scope>
</reference>
<gene>
    <name evidence="2" type="ORF">G5I_12454</name>
</gene>
<organism evidence="3">
    <name type="scientific">Acromyrmex echinatior</name>
    <name type="common">Panamanian leafcutter ant</name>
    <name type="synonym">Acromyrmex octospinosus echinatior</name>
    <dbReference type="NCBI Taxonomy" id="103372"/>
    <lineage>
        <taxon>Eukaryota</taxon>
        <taxon>Metazoa</taxon>
        <taxon>Ecdysozoa</taxon>
        <taxon>Arthropoda</taxon>
        <taxon>Hexapoda</taxon>
        <taxon>Insecta</taxon>
        <taxon>Pterygota</taxon>
        <taxon>Neoptera</taxon>
        <taxon>Endopterygota</taxon>
        <taxon>Hymenoptera</taxon>
        <taxon>Apocrita</taxon>
        <taxon>Aculeata</taxon>
        <taxon>Formicoidea</taxon>
        <taxon>Formicidae</taxon>
        <taxon>Myrmicinae</taxon>
        <taxon>Acromyrmex</taxon>
    </lineage>
</organism>
<evidence type="ECO:0000313" key="2">
    <source>
        <dbReference type="EMBL" id="EGI59391.1"/>
    </source>
</evidence>
<proteinExistence type="predicted"/>
<dbReference type="InParanoid" id="F4X2D1"/>
<evidence type="ECO:0000256" key="1">
    <source>
        <dbReference type="SAM" id="MobiDB-lite"/>
    </source>
</evidence>
<feature type="compositionally biased region" description="Pro residues" evidence="1">
    <location>
        <begin position="124"/>
        <end position="135"/>
    </location>
</feature>
<evidence type="ECO:0000313" key="3">
    <source>
        <dbReference type="Proteomes" id="UP000007755"/>
    </source>
</evidence>
<feature type="region of interest" description="Disordered" evidence="1">
    <location>
        <begin position="115"/>
        <end position="162"/>
    </location>
</feature>
<name>F4X2D1_ACREC</name>
<accession>F4X2D1</accession>
<feature type="compositionally biased region" description="Low complexity" evidence="1">
    <location>
        <begin position="139"/>
        <end position="149"/>
    </location>
</feature>
<dbReference type="EMBL" id="GL888577">
    <property type="protein sequence ID" value="EGI59391.1"/>
    <property type="molecule type" value="Genomic_DNA"/>
</dbReference>
<dbReference type="AlphaFoldDB" id="F4X2D1"/>
<dbReference type="Proteomes" id="UP000007755">
    <property type="component" value="Unassembled WGS sequence"/>
</dbReference>
<keyword evidence="3" id="KW-1185">Reference proteome</keyword>
<sequence>MQEITYIGENIGPEGTEIQHLNTQTVVTLCILNSKKSRGLAVFFRKWTHKHVTDYGIYIKAKNVCADATSFVDSQEDQMNEMGTELRKTRADMAEHAMMGQGSPLLMQRNRELSRHGLQGSPQGGPPNGGPPQGGPPRGGSSQNERQGGLTQGGGLQGGGREGQEVCELVRIRIESNRIESQWIRFDSFSDLKDSKPISSKFQIISGSILNHFSCFLFPVSPVINLVLAHINLHALCMRVSADTCTVIKYRGLVEY</sequence>